<sequence>MKKKDNLEEFNISPYYKGLLFSERAPGTSSEAESTNPITHDFQNSYLPSPYYKGLLYTEKVAGKGTTLEAESTNPTVQDFQNSYLPSPYYKGLLYTKKVTGTGTTVEAESTTGGIIPHELMININSYSPYYKGLLNQDTTPDRESVAATFAGSSSGASFSLRGYIRKTFSLKEMKEDTMQLKDECGGTKNNLMIEDLGSKGLDLEPELDFGPIQHPIEPSHEDRPIKFPMPHSFYLITEEQTEEYQFLDRKITEPQVLLHKEDDALKAIESPVIMIRMRHHDHTNAIVPVLQTSPVQAHMHQTDR</sequence>
<keyword evidence="2" id="KW-1185">Reference proteome</keyword>
<dbReference type="PANTHER" id="PTHR34196">
    <property type="entry name" value="OS02G0697700 PROTEIN"/>
    <property type="match status" value="1"/>
</dbReference>
<dbReference type="AlphaFoldDB" id="A0AAP0DFZ8"/>
<proteinExistence type="predicted"/>
<gene>
    <name evidence="1" type="ORF">SSX86_007053</name>
</gene>
<organism evidence="1 2">
    <name type="scientific">Deinandra increscens subsp. villosa</name>
    <dbReference type="NCBI Taxonomy" id="3103831"/>
    <lineage>
        <taxon>Eukaryota</taxon>
        <taxon>Viridiplantae</taxon>
        <taxon>Streptophyta</taxon>
        <taxon>Embryophyta</taxon>
        <taxon>Tracheophyta</taxon>
        <taxon>Spermatophyta</taxon>
        <taxon>Magnoliopsida</taxon>
        <taxon>eudicotyledons</taxon>
        <taxon>Gunneridae</taxon>
        <taxon>Pentapetalae</taxon>
        <taxon>asterids</taxon>
        <taxon>campanulids</taxon>
        <taxon>Asterales</taxon>
        <taxon>Asteraceae</taxon>
        <taxon>Asteroideae</taxon>
        <taxon>Heliantheae alliance</taxon>
        <taxon>Madieae</taxon>
        <taxon>Madiinae</taxon>
        <taxon>Deinandra</taxon>
    </lineage>
</organism>
<reference evidence="1 2" key="1">
    <citation type="submission" date="2024-04" db="EMBL/GenBank/DDBJ databases">
        <title>The reference genome of an endangered Asteraceae, Deinandra increscens subsp. villosa, native to the Central Coast of California.</title>
        <authorList>
            <person name="Guilliams M."/>
            <person name="Hasenstab-Lehman K."/>
            <person name="Meyer R."/>
            <person name="Mcevoy S."/>
        </authorList>
    </citation>
    <scope>NUCLEOTIDE SEQUENCE [LARGE SCALE GENOMIC DNA]</scope>
    <source>
        <tissue evidence="1">Leaf</tissue>
    </source>
</reference>
<evidence type="ECO:0000313" key="1">
    <source>
        <dbReference type="EMBL" id="KAK9074455.1"/>
    </source>
</evidence>
<accession>A0AAP0DFZ8</accession>
<dbReference type="Proteomes" id="UP001408789">
    <property type="component" value="Unassembled WGS sequence"/>
</dbReference>
<name>A0AAP0DFZ8_9ASTR</name>
<dbReference type="PANTHER" id="PTHR34196:SF4">
    <property type="entry name" value="OS06G0208200 PROTEIN"/>
    <property type="match status" value="1"/>
</dbReference>
<evidence type="ECO:0000313" key="2">
    <source>
        <dbReference type="Proteomes" id="UP001408789"/>
    </source>
</evidence>
<comment type="caution">
    <text evidence="1">The sequence shown here is derived from an EMBL/GenBank/DDBJ whole genome shotgun (WGS) entry which is preliminary data.</text>
</comment>
<dbReference type="EMBL" id="JBCNJP010000008">
    <property type="protein sequence ID" value="KAK9074455.1"/>
    <property type="molecule type" value="Genomic_DNA"/>
</dbReference>
<protein>
    <submittedName>
        <fullName evidence="1">Uncharacterized protein</fullName>
    </submittedName>
</protein>